<protein>
    <recommendedName>
        <fullName evidence="11">C2H2-type domain-containing protein</fullName>
    </recommendedName>
</protein>
<feature type="compositionally biased region" description="Polar residues" evidence="10">
    <location>
        <begin position="428"/>
        <end position="438"/>
    </location>
</feature>
<dbReference type="EMBL" id="CATQJA010002617">
    <property type="protein sequence ID" value="CAJ0573241.1"/>
    <property type="molecule type" value="Genomic_DNA"/>
</dbReference>
<evidence type="ECO:0000256" key="7">
    <source>
        <dbReference type="ARBA" id="ARBA00023163"/>
    </source>
</evidence>
<evidence type="ECO:0000256" key="5">
    <source>
        <dbReference type="ARBA" id="ARBA00022833"/>
    </source>
</evidence>
<dbReference type="InterPro" id="IPR036236">
    <property type="entry name" value="Znf_C2H2_sf"/>
</dbReference>
<feature type="domain" description="C2H2-type" evidence="11">
    <location>
        <begin position="321"/>
        <end position="348"/>
    </location>
</feature>
<dbReference type="GO" id="GO:0008270">
    <property type="term" value="F:zinc ion binding"/>
    <property type="evidence" value="ECO:0007669"/>
    <property type="project" value="UniProtKB-KW"/>
</dbReference>
<keyword evidence="7" id="KW-0804">Transcription</keyword>
<comment type="subcellular location">
    <subcellularLocation>
        <location evidence="1">Nucleus</location>
    </subcellularLocation>
</comment>
<keyword evidence="3" id="KW-0677">Repeat</keyword>
<feature type="domain" description="C2H2-type" evidence="11">
    <location>
        <begin position="227"/>
        <end position="255"/>
    </location>
</feature>
<keyword evidence="13" id="KW-1185">Reference proteome</keyword>
<sequence length="447" mass="48204">MQRINLLNSQFQLGLPGFCPDFGKLAPLSPNYATSDLGSSPRSSISVTTSGLGPWTCYRDKGLPRWRVPLLDVCALAAPLADAVQPVDALQLRPDPQRLVDVKPCWSSTAAAVVLLGFDEVPATTSRPLSDVGQYKKRLMHRYQEEQRHQLAHSRSSSSPPPSAASPTLWRRSRSESDVSGRAAALGGCAPPSPQPPTMSMIPGGTLPNGASVTAPQLANVPPASQFVCQHCGQAFALHDRLAKHIASRHRDRSASVNDETGKTHKCTLCTKSFGRSDMLTRHMRLHTGLKPYSCQICGQVFSRSDHLSTHQRTHTGEKPYQCPICNYAASRRDMITRHMRTHLRPDGTPYDLSTQMTAINALGSGADQAFRDMLNALRAGLGSSLAGSLANGLSIGSGELSAFQNFQRPTPKTLLLPPAPLVHSLSTPASPLLSRQPSFGGFENPP</sequence>
<dbReference type="SMART" id="SM00355">
    <property type="entry name" value="ZnF_C2H2"/>
    <property type="match status" value="4"/>
</dbReference>
<feature type="region of interest" description="Disordered" evidence="10">
    <location>
        <begin position="144"/>
        <end position="208"/>
    </location>
</feature>
<dbReference type="FunFam" id="3.30.160.60:FF:000395">
    <property type="entry name" value="zinc finger protein 513"/>
    <property type="match status" value="1"/>
</dbReference>
<proteinExistence type="predicted"/>
<dbReference type="GO" id="GO:0000981">
    <property type="term" value="F:DNA-binding transcription factor activity, RNA polymerase II-specific"/>
    <property type="evidence" value="ECO:0007669"/>
    <property type="project" value="TreeGrafter"/>
</dbReference>
<evidence type="ECO:0000256" key="10">
    <source>
        <dbReference type="SAM" id="MobiDB-lite"/>
    </source>
</evidence>
<evidence type="ECO:0000313" key="12">
    <source>
        <dbReference type="EMBL" id="CAJ0573241.1"/>
    </source>
</evidence>
<evidence type="ECO:0000256" key="6">
    <source>
        <dbReference type="ARBA" id="ARBA00023015"/>
    </source>
</evidence>
<dbReference type="Proteomes" id="UP001177023">
    <property type="component" value="Unassembled WGS sequence"/>
</dbReference>
<dbReference type="InterPro" id="IPR013087">
    <property type="entry name" value="Znf_C2H2_type"/>
</dbReference>
<keyword evidence="6" id="KW-0805">Transcription regulation</keyword>
<organism evidence="12 13">
    <name type="scientific">Mesorhabditis spiculigera</name>
    <dbReference type="NCBI Taxonomy" id="96644"/>
    <lineage>
        <taxon>Eukaryota</taxon>
        <taxon>Metazoa</taxon>
        <taxon>Ecdysozoa</taxon>
        <taxon>Nematoda</taxon>
        <taxon>Chromadorea</taxon>
        <taxon>Rhabditida</taxon>
        <taxon>Rhabditina</taxon>
        <taxon>Rhabditomorpha</taxon>
        <taxon>Rhabditoidea</taxon>
        <taxon>Rhabditidae</taxon>
        <taxon>Mesorhabditinae</taxon>
        <taxon>Mesorhabditis</taxon>
    </lineage>
</organism>
<evidence type="ECO:0000256" key="4">
    <source>
        <dbReference type="ARBA" id="ARBA00022771"/>
    </source>
</evidence>
<keyword evidence="2" id="KW-0479">Metal-binding</keyword>
<evidence type="ECO:0000256" key="1">
    <source>
        <dbReference type="ARBA" id="ARBA00004123"/>
    </source>
</evidence>
<accession>A0AA36CQ55</accession>
<evidence type="ECO:0000256" key="3">
    <source>
        <dbReference type="ARBA" id="ARBA00022737"/>
    </source>
</evidence>
<keyword evidence="5" id="KW-0862">Zinc</keyword>
<feature type="domain" description="C2H2-type" evidence="11">
    <location>
        <begin position="293"/>
        <end position="320"/>
    </location>
</feature>
<dbReference type="FunFam" id="3.30.160.60:FF:000303">
    <property type="entry name" value="Zinc finger protein 41"/>
    <property type="match status" value="1"/>
</dbReference>
<dbReference type="FunFam" id="3.30.160.60:FF:000404">
    <property type="entry name" value="POZ-, AT hook-, and zinc finger-containing protein 1"/>
    <property type="match status" value="1"/>
</dbReference>
<evidence type="ECO:0000256" key="9">
    <source>
        <dbReference type="PROSITE-ProRule" id="PRU00042"/>
    </source>
</evidence>
<dbReference type="PROSITE" id="PS00028">
    <property type="entry name" value="ZINC_FINGER_C2H2_1"/>
    <property type="match status" value="3"/>
</dbReference>
<comment type="caution">
    <text evidence="12">The sequence shown here is derived from an EMBL/GenBank/DDBJ whole genome shotgun (WGS) entry which is preliminary data.</text>
</comment>
<dbReference type="GO" id="GO:0000978">
    <property type="term" value="F:RNA polymerase II cis-regulatory region sequence-specific DNA binding"/>
    <property type="evidence" value="ECO:0007669"/>
    <property type="project" value="TreeGrafter"/>
</dbReference>
<keyword evidence="4 9" id="KW-0863">Zinc-finger</keyword>
<dbReference type="AlphaFoldDB" id="A0AA36CQ55"/>
<dbReference type="Pfam" id="PF00096">
    <property type="entry name" value="zf-C2H2"/>
    <property type="match status" value="3"/>
</dbReference>
<feature type="domain" description="C2H2-type" evidence="11">
    <location>
        <begin position="265"/>
        <end position="292"/>
    </location>
</feature>
<dbReference type="PANTHER" id="PTHR23235">
    <property type="entry name" value="KRUEPPEL-LIKE TRANSCRIPTION FACTOR"/>
    <property type="match status" value="1"/>
</dbReference>
<reference evidence="12" key="1">
    <citation type="submission" date="2023-06" db="EMBL/GenBank/DDBJ databases">
        <authorList>
            <person name="Delattre M."/>
        </authorList>
    </citation>
    <scope>NUCLEOTIDE SEQUENCE</scope>
    <source>
        <strain evidence="12">AF72</strain>
    </source>
</reference>
<evidence type="ECO:0000259" key="11">
    <source>
        <dbReference type="PROSITE" id="PS50157"/>
    </source>
</evidence>
<dbReference type="SUPFAM" id="SSF57667">
    <property type="entry name" value="beta-beta-alpha zinc fingers"/>
    <property type="match status" value="2"/>
</dbReference>
<evidence type="ECO:0000256" key="8">
    <source>
        <dbReference type="ARBA" id="ARBA00023242"/>
    </source>
</evidence>
<dbReference type="GO" id="GO:0005634">
    <property type="term" value="C:nucleus"/>
    <property type="evidence" value="ECO:0007669"/>
    <property type="project" value="UniProtKB-SubCell"/>
</dbReference>
<dbReference type="PANTHER" id="PTHR23235:SF161">
    <property type="entry name" value="C2H2-TYPE DOMAIN-CONTAINING PROTEIN"/>
    <property type="match status" value="1"/>
</dbReference>
<dbReference type="PROSITE" id="PS50157">
    <property type="entry name" value="ZINC_FINGER_C2H2_2"/>
    <property type="match status" value="4"/>
</dbReference>
<feature type="region of interest" description="Disordered" evidence="10">
    <location>
        <begin position="428"/>
        <end position="447"/>
    </location>
</feature>
<name>A0AA36CQ55_9BILA</name>
<keyword evidence="8" id="KW-0539">Nucleus</keyword>
<evidence type="ECO:0000313" key="13">
    <source>
        <dbReference type="Proteomes" id="UP001177023"/>
    </source>
</evidence>
<evidence type="ECO:0000256" key="2">
    <source>
        <dbReference type="ARBA" id="ARBA00022723"/>
    </source>
</evidence>
<dbReference type="Gene3D" id="3.30.160.60">
    <property type="entry name" value="Classic Zinc Finger"/>
    <property type="match status" value="3"/>
</dbReference>
<feature type="non-terminal residue" evidence="12">
    <location>
        <position position="1"/>
    </location>
</feature>
<gene>
    <name evidence="12" type="ORF">MSPICULIGERA_LOCUS11606</name>
</gene>